<dbReference type="GO" id="GO:0005634">
    <property type="term" value="C:nucleus"/>
    <property type="evidence" value="ECO:0007669"/>
    <property type="project" value="TreeGrafter"/>
</dbReference>
<dbReference type="PROSITE" id="PS50280">
    <property type="entry name" value="SET"/>
    <property type="match status" value="1"/>
</dbReference>
<keyword evidence="3" id="KW-1185">Reference proteome</keyword>
<dbReference type="Gene3D" id="3.90.1410.10">
    <property type="entry name" value="set domain protein methyltransferase, domain 1"/>
    <property type="match status" value="1"/>
</dbReference>
<sequence length="560" mass="64148">MLDQTTLDTLLTHAKQNGCEISDGIEFRIDPSTGVGGYITKVIPEHHKPLIKIPKDFIITRNDAMRHFKSNRCSSSNPNAITQMYLIALRNSNSTKWQPYLNILPSLDNISSPLIWKHNELEVLRGSDLYIKSKRKLKDLLDEWYTVLKELDLCNTAATEYYQLQDRENIVIQESYAIDSFAAYLWASLIFSSRAFPSLVYDSAATFNEAFLFPIVDLLNHSDDSKVFWRFAESFLTFTSEESLKVGDELYNNYGSKSNEDLLLGYGFAHDPNPYDLTSISLKLDDHTIKSAQEYGIEMDLNSISGDSIRFDISTQDPLPLKLIMFFGYISKLKSERDITVRAVVEGLGQLQAILAQKVSIFKEKSKFAPNTYDITDPLIIKNAKTYLTAQRKLFHLSEDTLVKKVKAIIKVFKPLSFKSIFKAEHEFANSLQLSLGISNYEELVSKGLTQHALLLWIVKIHNFNPLKKSPAYSFVYRAFGDVKNNIKIEKDDVMEYMNFYKTFFPTLSLKFPKIYGVGSWSISDFIVAGVVMDRLVWLRKSNSDYLFFEKQSFDGKMFA</sequence>
<dbReference type="Proteomes" id="UP000031516">
    <property type="component" value="Unassembled WGS sequence"/>
</dbReference>
<dbReference type="InterPro" id="IPR046341">
    <property type="entry name" value="SET_dom_sf"/>
</dbReference>
<dbReference type="GO" id="GO:0016279">
    <property type="term" value="F:protein-lysine N-methyltransferase activity"/>
    <property type="evidence" value="ECO:0007669"/>
    <property type="project" value="TreeGrafter"/>
</dbReference>
<evidence type="ECO:0000259" key="1">
    <source>
        <dbReference type="PROSITE" id="PS50280"/>
    </source>
</evidence>
<name>A0A0A8L7E3_9SACH</name>
<dbReference type="EMBL" id="CCBQ010000035">
    <property type="protein sequence ID" value="CDO94118.1"/>
    <property type="molecule type" value="Genomic_DNA"/>
</dbReference>
<reference evidence="2 3" key="1">
    <citation type="submission" date="2014-03" db="EMBL/GenBank/DDBJ databases">
        <title>The genome of Kluyveromyces dobzhanskii.</title>
        <authorList>
            <person name="Nystedt B."/>
            <person name="Astrom S."/>
        </authorList>
    </citation>
    <scope>NUCLEOTIDE SEQUENCE [LARGE SCALE GENOMIC DNA]</scope>
    <source>
        <strain evidence="2 3">CBS 2104</strain>
    </source>
</reference>
<dbReference type="PANTHER" id="PTHR13271:SF147">
    <property type="entry name" value="PROTEIN-LYSINE N-METHYLTRANSFERASE EFM1-RELATED"/>
    <property type="match status" value="1"/>
</dbReference>
<dbReference type="OrthoDB" id="42889at2759"/>
<accession>A0A0A8L7E3</accession>
<dbReference type="SUPFAM" id="SSF82199">
    <property type="entry name" value="SET domain"/>
    <property type="match status" value="1"/>
</dbReference>
<evidence type="ECO:0000313" key="3">
    <source>
        <dbReference type="Proteomes" id="UP000031516"/>
    </source>
</evidence>
<dbReference type="InterPro" id="IPR050600">
    <property type="entry name" value="SETD3_SETD6_MTase"/>
</dbReference>
<proteinExistence type="predicted"/>
<organism evidence="2 3">
    <name type="scientific">Kluyveromyces dobzhanskii CBS 2104</name>
    <dbReference type="NCBI Taxonomy" id="1427455"/>
    <lineage>
        <taxon>Eukaryota</taxon>
        <taxon>Fungi</taxon>
        <taxon>Dikarya</taxon>
        <taxon>Ascomycota</taxon>
        <taxon>Saccharomycotina</taxon>
        <taxon>Saccharomycetes</taxon>
        <taxon>Saccharomycetales</taxon>
        <taxon>Saccharomycetaceae</taxon>
        <taxon>Kluyveromyces</taxon>
    </lineage>
</organism>
<protein>
    <submittedName>
        <fullName evidence="2">WGS project CCBQ000000000 data, contig 00051</fullName>
    </submittedName>
</protein>
<gene>
    <name evidence="2" type="ORF">KLDO_g2400</name>
</gene>
<dbReference type="PANTHER" id="PTHR13271">
    <property type="entry name" value="UNCHARACTERIZED PUTATIVE METHYLTRANSFERASE"/>
    <property type="match status" value="1"/>
</dbReference>
<feature type="domain" description="SET" evidence="1">
    <location>
        <begin position="23"/>
        <end position="255"/>
    </location>
</feature>
<evidence type="ECO:0000313" key="2">
    <source>
        <dbReference type="EMBL" id="CDO94118.1"/>
    </source>
</evidence>
<comment type="caution">
    <text evidence="2">The sequence shown here is derived from an EMBL/GenBank/DDBJ whole genome shotgun (WGS) entry which is preliminary data.</text>
</comment>
<dbReference type="AlphaFoldDB" id="A0A0A8L7E3"/>
<dbReference type="InterPro" id="IPR001214">
    <property type="entry name" value="SET_dom"/>
</dbReference>